<proteinExistence type="predicted"/>
<feature type="signal peptide" evidence="1">
    <location>
        <begin position="1"/>
        <end position="27"/>
    </location>
</feature>
<keyword evidence="1" id="KW-0732">Signal</keyword>
<accession>A0ABR6EI82</accession>
<organism evidence="2 3">
    <name type="scientific">Streptomyces durbertensis</name>
    <dbReference type="NCBI Taxonomy" id="2448886"/>
    <lineage>
        <taxon>Bacteria</taxon>
        <taxon>Bacillati</taxon>
        <taxon>Actinomycetota</taxon>
        <taxon>Actinomycetes</taxon>
        <taxon>Kitasatosporales</taxon>
        <taxon>Streptomycetaceae</taxon>
        <taxon>Streptomyces</taxon>
    </lineage>
</organism>
<comment type="caution">
    <text evidence="2">The sequence shown here is derived from an EMBL/GenBank/DDBJ whole genome shotgun (WGS) entry which is preliminary data.</text>
</comment>
<reference evidence="3" key="1">
    <citation type="journal article" date="2020" name="Syst. Appl. Microbiol.">
        <title>Streptomyces alkaliterrae sp. nov., isolated from an alkaline soil, and emended descriptions of Streptomyces alkaliphilus, Streptomyces calidiresistens and Streptomyces durbertensis.</title>
        <authorList>
            <person name="Swiecimska M."/>
            <person name="Golinska P."/>
            <person name="Nouioui I."/>
            <person name="Wypij M."/>
            <person name="Rai M."/>
            <person name="Sangal V."/>
            <person name="Goodfellow M."/>
        </authorList>
    </citation>
    <scope>NUCLEOTIDE SEQUENCE [LARGE SCALE GENOMIC DNA]</scope>
    <source>
        <strain evidence="3">DSM 104538</strain>
    </source>
</reference>
<name>A0ABR6EI82_9ACTN</name>
<sequence>MNKPAKTALTALLLGGIAALSAPTAHAGVLDDTLNNTGLPQGIAALDTSLDTAFEEANRHYEND</sequence>
<protein>
    <submittedName>
        <fullName evidence="2">Uncharacterized protein</fullName>
    </submittedName>
</protein>
<evidence type="ECO:0000313" key="3">
    <source>
        <dbReference type="Proteomes" id="UP000766698"/>
    </source>
</evidence>
<dbReference type="EMBL" id="WMLF01000135">
    <property type="protein sequence ID" value="MBB1244229.1"/>
    <property type="molecule type" value="Genomic_DNA"/>
</dbReference>
<feature type="chain" id="PRO_5045597733" evidence="1">
    <location>
        <begin position="28"/>
        <end position="64"/>
    </location>
</feature>
<evidence type="ECO:0000313" key="2">
    <source>
        <dbReference type="EMBL" id="MBB1244229.1"/>
    </source>
</evidence>
<evidence type="ECO:0000256" key="1">
    <source>
        <dbReference type="SAM" id="SignalP"/>
    </source>
</evidence>
<gene>
    <name evidence="2" type="ORF">GL263_11760</name>
</gene>
<dbReference type="Proteomes" id="UP000766698">
    <property type="component" value="Unassembled WGS sequence"/>
</dbReference>
<keyword evidence="3" id="KW-1185">Reference proteome</keyword>